<name>A0ABD2AZP7_VESMC</name>
<dbReference type="EMBL" id="JAYRBN010000109">
    <property type="protein sequence ID" value="KAL2726073.1"/>
    <property type="molecule type" value="Genomic_DNA"/>
</dbReference>
<dbReference type="AlphaFoldDB" id="A0ABD2AZP7"/>
<comment type="caution">
    <text evidence="2">The sequence shown here is derived from an EMBL/GenBank/DDBJ whole genome shotgun (WGS) entry which is preliminary data.</text>
</comment>
<keyword evidence="1" id="KW-0472">Membrane</keyword>
<evidence type="ECO:0000313" key="2">
    <source>
        <dbReference type="EMBL" id="KAL2726073.1"/>
    </source>
</evidence>
<keyword evidence="1" id="KW-0812">Transmembrane</keyword>
<feature type="transmembrane region" description="Helical" evidence="1">
    <location>
        <begin position="51"/>
        <end position="71"/>
    </location>
</feature>
<proteinExistence type="predicted"/>
<gene>
    <name evidence="2" type="ORF">V1477_017887</name>
</gene>
<dbReference type="Proteomes" id="UP001607303">
    <property type="component" value="Unassembled WGS sequence"/>
</dbReference>
<protein>
    <submittedName>
        <fullName evidence="2">Uncharacterized protein</fullName>
    </submittedName>
</protein>
<organism evidence="2 3">
    <name type="scientific">Vespula maculifrons</name>
    <name type="common">Eastern yellow jacket</name>
    <name type="synonym">Wasp</name>
    <dbReference type="NCBI Taxonomy" id="7453"/>
    <lineage>
        <taxon>Eukaryota</taxon>
        <taxon>Metazoa</taxon>
        <taxon>Ecdysozoa</taxon>
        <taxon>Arthropoda</taxon>
        <taxon>Hexapoda</taxon>
        <taxon>Insecta</taxon>
        <taxon>Pterygota</taxon>
        <taxon>Neoptera</taxon>
        <taxon>Endopterygota</taxon>
        <taxon>Hymenoptera</taxon>
        <taxon>Apocrita</taxon>
        <taxon>Aculeata</taxon>
        <taxon>Vespoidea</taxon>
        <taxon>Vespidae</taxon>
        <taxon>Vespinae</taxon>
        <taxon>Vespula</taxon>
    </lineage>
</organism>
<accession>A0ABD2AZP7</accession>
<keyword evidence="3" id="KW-1185">Reference proteome</keyword>
<keyword evidence="1" id="KW-1133">Transmembrane helix</keyword>
<sequence>MSLWRFGPLKDEEKTIKLYFDGQGNNDSPYIISSFSYCFSIALILLPLSKYLTIAVALLLTIAANATAIAASSKIS</sequence>
<feature type="transmembrane region" description="Helical" evidence="1">
    <location>
        <begin position="28"/>
        <end position="46"/>
    </location>
</feature>
<evidence type="ECO:0000313" key="3">
    <source>
        <dbReference type="Proteomes" id="UP001607303"/>
    </source>
</evidence>
<reference evidence="2 3" key="1">
    <citation type="journal article" date="2024" name="Ann. Entomol. Soc. Am.">
        <title>Genomic analyses of the southern and eastern yellowjacket wasps (Hymenoptera: Vespidae) reveal evolutionary signatures of social life.</title>
        <authorList>
            <person name="Catto M.A."/>
            <person name="Caine P.B."/>
            <person name="Orr S.E."/>
            <person name="Hunt B.G."/>
            <person name="Goodisman M.A.D."/>
        </authorList>
    </citation>
    <scope>NUCLEOTIDE SEQUENCE [LARGE SCALE GENOMIC DNA]</scope>
    <source>
        <strain evidence="2">232</strain>
        <tissue evidence="2">Head and thorax</tissue>
    </source>
</reference>
<evidence type="ECO:0000256" key="1">
    <source>
        <dbReference type="SAM" id="Phobius"/>
    </source>
</evidence>